<keyword evidence="4 20" id="KW-0349">Heme</keyword>
<evidence type="ECO:0000256" key="1">
    <source>
        <dbReference type="ARBA" id="ARBA00001971"/>
    </source>
</evidence>
<dbReference type="InterPro" id="IPR039261">
    <property type="entry name" value="FNR_nucleotide-bd"/>
</dbReference>
<comment type="cofactor">
    <cofactor evidence="20">
        <name>FAD</name>
        <dbReference type="ChEBI" id="CHEBI:57692"/>
    </cofactor>
    <cofactor evidence="20">
        <name>FMN</name>
        <dbReference type="ChEBI" id="CHEBI:58210"/>
    </cofactor>
</comment>
<dbReference type="Gene3D" id="1.20.990.10">
    <property type="entry name" value="NADPH-cytochrome p450 Reductase, Chain A, domain 3"/>
    <property type="match status" value="1"/>
</dbReference>
<feature type="region of interest" description="Disordered" evidence="22">
    <location>
        <begin position="480"/>
        <end position="508"/>
    </location>
</feature>
<evidence type="ECO:0000256" key="21">
    <source>
        <dbReference type="PIRSR" id="PIRSR000209-1"/>
    </source>
</evidence>
<evidence type="ECO:0000256" key="20">
    <source>
        <dbReference type="PIRNR" id="PIRNR000209"/>
    </source>
</evidence>
<protein>
    <recommendedName>
        <fullName evidence="20">Bifunctional cytochrome P450/NADPH--P450 reductase</fullName>
    </recommendedName>
    <domain>
        <recommendedName>
            <fullName evidence="20">Cytochrome P450</fullName>
            <ecNumber evidence="20">1.14.14.1</ecNumber>
        </recommendedName>
    </domain>
    <domain>
        <recommendedName>
            <fullName evidence="20">NADPH--cytochrome P450 reductase</fullName>
            <ecNumber evidence="20">1.6.2.4</ecNumber>
        </recommendedName>
    </domain>
</protein>
<dbReference type="InterPro" id="IPR001128">
    <property type="entry name" value="Cyt_P450"/>
</dbReference>
<dbReference type="EC" id="1.6.2.4" evidence="20"/>
<keyword evidence="6 20" id="KW-0288">FMN</keyword>
<evidence type="ECO:0000256" key="4">
    <source>
        <dbReference type="ARBA" id="ARBA00022617"/>
    </source>
</evidence>
<dbReference type="InterPro" id="IPR003097">
    <property type="entry name" value="CysJ-like_FAD-binding"/>
</dbReference>
<gene>
    <name evidence="25" type="ORF">N7492_001424</name>
</gene>
<feature type="binding site" description="axial binding residue" evidence="21">
    <location>
        <position position="414"/>
    </location>
    <ligand>
        <name>heme</name>
        <dbReference type="ChEBI" id="CHEBI:30413"/>
    </ligand>
    <ligandPart>
        <name>Fe</name>
        <dbReference type="ChEBI" id="CHEBI:18248"/>
    </ligandPart>
</feature>
<comment type="similarity">
    <text evidence="2 20">In the N-terminal section; belongs to the cytochrome P450 family.</text>
</comment>
<dbReference type="Proteomes" id="UP001146351">
    <property type="component" value="Unassembled WGS sequence"/>
</dbReference>
<keyword evidence="3 20" id="KW-0813">Transport</keyword>
<evidence type="ECO:0000256" key="6">
    <source>
        <dbReference type="ARBA" id="ARBA00022643"/>
    </source>
</evidence>
<evidence type="ECO:0000256" key="10">
    <source>
        <dbReference type="ARBA" id="ARBA00022982"/>
    </source>
</evidence>
<evidence type="ECO:0000313" key="26">
    <source>
        <dbReference type="Proteomes" id="UP001146351"/>
    </source>
</evidence>
<evidence type="ECO:0000256" key="8">
    <source>
        <dbReference type="ARBA" id="ARBA00022827"/>
    </source>
</evidence>
<dbReference type="GO" id="GO:0003958">
    <property type="term" value="F:NADPH-hemoprotein reductase activity"/>
    <property type="evidence" value="ECO:0007669"/>
    <property type="project" value="UniProtKB-UniRule"/>
</dbReference>
<proteinExistence type="inferred from homology"/>
<evidence type="ECO:0000256" key="17">
    <source>
        <dbReference type="ARBA" id="ARBA00050725"/>
    </source>
</evidence>
<keyword evidence="26" id="KW-1185">Reference proteome</keyword>
<comment type="cofactor">
    <cofactor evidence="1 20 21">
        <name>heme</name>
        <dbReference type="ChEBI" id="CHEBI:30413"/>
    </cofactor>
</comment>
<keyword evidence="11 20" id="KW-0560">Oxidoreductase</keyword>
<dbReference type="Pfam" id="PF00258">
    <property type="entry name" value="Flavodoxin_1"/>
    <property type="match status" value="1"/>
</dbReference>
<feature type="domain" description="FAD-binding FR-type" evidence="24">
    <location>
        <begin position="684"/>
        <end position="920"/>
    </location>
</feature>
<dbReference type="GO" id="GO:0043386">
    <property type="term" value="P:mycotoxin biosynthetic process"/>
    <property type="evidence" value="ECO:0007669"/>
    <property type="project" value="UniProtKB-ARBA"/>
</dbReference>
<dbReference type="PANTHER" id="PTHR19384">
    <property type="entry name" value="NITRIC OXIDE SYNTHASE-RELATED"/>
    <property type="match status" value="1"/>
</dbReference>
<dbReference type="FunFam" id="1.10.630.10:FF:000040">
    <property type="entry name" value="Bifunctional cytochrome P450/NADPH--P450 reductase"/>
    <property type="match status" value="1"/>
</dbReference>
<dbReference type="Gene3D" id="1.10.630.10">
    <property type="entry name" value="Cytochrome P450"/>
    <property type="match status" value="1"/>
</dbReference>
<evidence type="ECO:0000256" key="19">
    <source>
        <dbReference type="ARBA" id="ARBA00052652"/>
    </source>
</evidence>
<accession>A0A9W9IRH9</accession>
<dbReference type="InterPro" id="IPR023206">
    <property type="entry name" value="Bifunctional_P450_P450_red"/>
</dbReference>
<sequence>MTAKEYTPIPGPPGIPFVGNIWDVDPQTPLLSMDRLAETYGPIFKMTVLGKTRVIISSRDLLDEVCDEERFTKTITAGLSEVRNSSHDGLFTARYGEHNWHLAHRILVPAFGPLAIRDMFDDMYDIATQLAMKWARQGPKVSIEAADDFTRLTLDTLALSTMGTRFNSFYTEKTHPFVDAMAGVLQGSGIRARRSRLANSLPTSQNTQYWLDIDHMRKFAEGLLEERRQSPVDQRDILNVMINGRDPQTGEGLSDFSIVNNMMTFLVAGHETTSGALSFLMYYLLKTPRAYKKLQEEIDTVVGRNERLHIEHLAKLPYLNACIRESLRLHPTAPGFSLQVHPDKPHEGDITLGNGKYKIEKEDTIGVLLGKTMRDPAVYGPDPEEFKPERMLDENFEKLPRNSWKPFGNGMRGCIGRPFAWQEMLLVMAILMQNFNFSMADPNYDIRINQTLTIKPKEFYIRATLRPGLTASKLNNVLNGGGSLQDEKADSHHASKGSRPSSSSAQTPMGIYFGSNTGTCEALARRLAGDAVGYGYKAEVDGLDSIMENIPTDRPVIIVTASYDGKPPDNASHFYEWLTKLSGKELEGVNFAVFGCGHHDWTATFQKIPTDVDRLFGKHGGSRIVDRGFADAAVSDIFSDFDSWSENALGRISETFGGENNAQAKGPAINVQVKTEMRTEILGHRMQQGVVLETKQLTAPEMPVKQHIAFQLPEDMTYQAGDYLAILPTNPDVVVHRVLRRFDLPSDAIFQIEAKSGAASMLSVPLDMPIPAFDVLSSYVELSQPASKRDIIFLSNATGTSKEVKDELEQLINRDEVSAKRISILDLLVQYPTINISIGDYLAMLPPMRTRQYSISSSPLVKDSECTITFSVLSSPALSSQTVSREENYLGVASNYLANLSPGDRVHMVVKPSQNGFQPPADPSTPMIMACAGSGYAPFRSFIMDRVEKIKARNLSGTDNQACGEGALPNTILYIGCRSKGSDDIYAEELAEWQALGAVDVRWAYSRPDKQDGTKPAHVQDRIAEDKTELTQLFEKGSLMFICGSVGVGNAIKASLKKVYLEERRARLETGVWKGKPVQENEDEDVVADEWMHDLQAKQRFVADVFT</sequence>
<dbReference type="Pfam" id="PF00067">
    <property type="entry name" value="p450"/>
    <property type="match status" value="1"/>
</dbReference>
<dbReference type="GO" id="GO:0010181">
    <property type="term" value="F:FMN binding"/>
    <property type="evidence" value="ECO:0007669"/>
    <property type="project" value="UniProtKB-UniRule"/>
</dbReference>
<dbReference type="GO" id="GO:0020037">
    <property type="term" value="F:heme binding"/>
    <property type="evidence" value="ECO:0007669"/>
    <property type="project" value="UniProtKB-UniRule"/>
</dbReference>
<comment type="catalytic activity">
    <reaction evidence="16">
        <text>dodecan-1-ol + reduced [NADPH--hemoprotein reductase] + O2 = 1,5-dodecanediol + oxidized [NADPH--hemoprotein reductase] + H2O + H(+)</text>
        <dbReference type="Rhea" id="RHEA:76759"/>
        <dbReference type="Rhea" id="RHEA-COMP:11964"/>
        <dbReference type="Rhea" id="RHEA-COMP:11965"/>
        <dbReference type="ChEBI" id="CHEBI:15377"/>
        <dbReference type="ChEBI" id="CHEBI:15378"/>
        <dbReference type="ChEBI" id="CHEBI:15379"/>
        <dbReference type="ChEBI" id="CHEBI:28878"/>
        <dbReference type="ChEBI" id="CHEBI:57618"/>
        <dbReference type="ChEBI" id="CHEBI:58210"/>
        <dbReference type="ChEBI" id="CHEBI:195414"/>
    </reaction>
    <physiologicalReaction direction="left-to-right" evidence="16">
        <dbReference type="Rhea" id="RHEA:76760"/>
    </physiologicalReaction>
</comment>
<evidence type="ECO:0000256" key="18">
    <source>
        <dbReference type="ARBA" id="ARBA00051516"/>
    </source>
</evidence>
<dbReference type="Pfam" id="PF00175">
    <property type="entry name" value="NAD_binding_1"/>
    <property type="match status" value="1"/>
</dbReference>
<dbReference type="InterPro" id="IPR017938">
    <property type="entry name" value="Riboflavin_synthase-like_b-brl"/>
</dbReference>
<evidence type="ECO:0000256" key="3">
    <source>
        <dbReference type="ARBA" id="ARBA00022448"/>
    </source>
</evidence>
<dbReference type="InterPro" id="IPR036396">
    <property type="entry name" value="Cyt_P450_sf"/>
</dbReference>
<evidence type="ECO:0000259" key="24">
    <source>
        <dbReference type="PROSITE" id="PS51384"/>
    </source>
</evidence>
<dbReference type="SUPFAM" id="SSF52218">
    <property type="entry name" value="Flavoproteins"/>
    <property type="match status" value="1"/>
</dbReference>
<dbReference type="Gene3D" id="2.40.30.10">
    <property type="entry name" value="Translation factors"/>
    <property type="match status" value="1"/>
</dbReference>
<dbReference type="SUPFAM" id="SSF63380">
    <property type="entry name" value="Riboflavin synthase domain-like"/>
    <property type="match status" value="1"/>
</dbReference>
<comment type="catalytic activity">
    <reaction evidence="14 20">
        <text>an organic molecule + reduced [NADPH--hemoprotein reductase] + O2 = an alcohol + oxidized [NADPH--hemoprotein reductase] + H2O + H(+)</text>
        <dbReference type="Rhea" id="RHEA:17149"/>
        <dbReference type="Rhea" id="RHEA-COMP:11964"/>
        <dbReference type="Rhea" id="RHEA-COMP:11965"/>
        <dbReference type="ChEBI" id="CHEBI:15377"/>
        <dbReference type="ChEBI" id="CHEBI:15378"/>
        <dbReference type="ChEBI" id="CHEBI:15379"/>
        <dbReference type="ChEBI" id="CHEBI:30879"/>
        <dbReference type="ChEBI" id="CHEBI:57618"/>
        <dbReference type="ChEBI" id="CHEBI:58210"/>
        <dbReference type="ChEBI" id="CHEBI:142491"/>
        <dbReference type="EC" id="1.14.14.1"/>
    </reaction>
</comment>
<feature type="domain" description="Flavodoxin-like" evidence="23">
    <location>
        <begin position="509"/>
        <end position="649"/>
    </location>
</feature>
<dbReference type="InterPro" id="IPR017972">
    <property type="entry name" value="Cyt_P450_CS"/>
</dbReference>
<dbReference type="Gene3D" id="3.40.50.80">
    <property type="entry name" value="Nucleotide-binding domain of ferredoxin-NADP reductase (FNR) module"/>
    <property type="match status" value="1"/>
</dbReference>
<evidence type="ECO:0000256" key="7">
    <source>
        <dbReference type="ARBA" id="ARBA00022723"/>
    </source>
</evidence>
<dbReference type="EC" id="1.14.14.1" evidence="20"/>
<dbReference type="SUPFAM" id="SSF48264">
    <property type="entry name" value="Cytochrome P450"/>
    <property type="match status" value="1"/>
</dbReference>
<reference evidence="25" key="1">
    <citation type="submission" date="2022-11" db="EMBL/GenBank/DDBJ databases">
        <authorList>
            <person name="Petersen C."/>
        </authorList>
    </citation>
    <scope>NUCLEOTIDE SEQUENCE</scope>
    <source>
        <strain evidence="25">IBT 21917</strain>
    </source>
</reference>
<dbReference type="SUPFAM" id="SSF52343">
    <property type="entry name" value="Ferredoxin reductase-like, C-terminal NADP-linked domain"/>
    <property type="match status" value="1"/>
</dbReference>
<organism evidence="25 26">
    <name type="scientific">Penicillium capsulatum</name>
    <dbReference type="NCBI Taxonomy" id="69766"/>
    <lineage>
        <taxon>Eukaryota</taxon>
        <taxon>Fungi</taxon>
        <taxon>Dikarya</taxon>
        <taxon>Ascomycota</taxon>
        <taxon>Pezizomycotina</taxon>
        <taxon>Eurotiomycetes</taxon>
        <taxon>Eurotiomycetidae</taxon>
        <taxon>Eurotiales</taxon>
        <taxon>Aspergillaceae</taxon>
        <taxon>Penicillium</taxon>
    </lineage>
</organism>
<keyword evidence="12 20" id="KW-0408">Iron</keyword>
<dbReference type="InterPro" id="IPR008254">
    <property type="entry name" value="Flavodoxin/NO_synth"/>
</dbReference>
<dbReference type="InterPro" id="IPR017927">
    <property type="entry name" value="FAD-bd_FR_type"/>
</dbReference>
<keyword evidence="7 20" id="KW-0479">Metal-binding</keyword>
<comment type="catalytic activity">
    <reaction evidence="19">
        <text>dodecan-1-ol + reduced [NADPH--hemoprotein reductase] + O2 = 1,6-dodecanediol + oxidized [NADPH--hemoprotein reductase] + H2O + H(+)</text>
        <dbReference type="Rhea" id="RHEA:76779"/>
        <dbReference type="Rhea" id="RHEA-COMP:11964"/>
        <dbReference type="Rhea" id="RHEA-COMP:11965"/>
        <dbReference type="ChEBI" id="CHEBI:15377"/>
        <dbReference type="ChEBI" id="CHEBI:15378"/>
        <dbReference type="ChEBI" id="CHEBI:15379"/>
        <dbReference type="ChEBI" id="CHEBI:28878"/>
        <dbReference type="ChEBI" id="CHEBI:57618"/>
        <dbReference type="ChEBI" id="CHEBI:58210"/>
        <dbReference type="ChEBI" id="CHEBI:195445"/>
    </reaction>
    <physiologicalReaction direction="left-to-right" evidence="19">
        <dbReference type="Rhea" id="RHEA:76780"/>
    </physiologicalReaction>
</comment>
<dbReference type="CDD" id="cd11068">
    <property type="entry name" value="CYP120A1"/>
    <property type="match status" value="1"/>
</dbReference>
<comment type="caution">
    <text evidence="25">The sequence shown here is derived from an EMBL/GenBank/DDBJ whole genome shotgun (WGS) entry which is preliminary data.</text>
</comment>
<evidence type="ECO:0000256" key="9">
    <source>
        <dbReference type="ARBA" id="ARBA00022857"/>
    </source>
</evidence>
<evidence type="ECO:0000256" key="15">
    <source>
        <dbReference type="ARBA" id="ARBA00049342"/>
    </source>
</evidence>
<dbReference type="GO" id="GO:0005829">
    <property type="term" value="C:cytosol"/>
    <property type="evidence" value="ECO:0007669"/>
    <property type="project" value="TreeGrafter"/>
</dbReference>
<dbReference type="InterPro" id="IPR029039">
    <property type="entry name" value="Flavoprotein-like_sf"/>
</dbReference>
<dbReference type="EMBL" id="JAPQKO010000001">
    <property type="protein sequence ID" value="KAJ5183808.1"/>
    <property type="molecule type" value="Genomic_DNA"/>
</dbReference>
<keyword evidence="13 20" id="KW-0503">Monooxygenase</keyword>
<dbReference type="InterPro" id="IPR001433">
    <property type="entry name" value="OxRdtase_FAD/NAD-bd"/>
</dbReference>
<keyword evidence="9 20" id="KW-0521">NADP</keyword>
<dbReference type="PRINTS" id="PR00385">
    <property type="entry name" value="P450"/>
</dbReference>
<evidence type="ECO:0000256" key="2">
    <source>
        <dbReference type="ARBA" id="ARBA00010018"/>
    </source>
</evidence>
<name>A0A9W9IRH9_9EURO</name>
<evidence type="ECO:0000313" key="25">
    <source>
        <dbReference type="EMBL" id="KAJ5183808.1"/>
    </source>
</evidence>
<reference evidence="25" key="2">
    <citation type="journal article" date="2023" name="IMA Fungus">
        <title>Comparative genomic study of the Penicillium genus elucidates a diverse pangenome and 15 lateral gene transfer events.</title>
        <authorList>
            <person name="Petersen C."/>
            <person name="Sorensen T."/>
            <person name="Nielsen M.R."/>
            <person name="Sondergaard T.E."/>
            <person name="Sorensen J.L."/>
            <person name="Fitzpatrick D.A."/>
            <person name="Frisvad J.C."/>
            <person name="Nielsen K.L."/>
        </authorList>
    </citation>
    <scope>NUCLEOTIDE SEQUENCE</scope>
    <source>
        <strain evidence="25">IBT 21917</strain>
    </source>
</reference>
<dbReference type="InterPro" id="IPR023173">
    <property type="entry name" value="NADPH_Cyt_P450_Rdtase_alpha"/>
</dbReference>
<dbReference type="Pfam" id="PF00667">
    <property type="entry name" value="FAD_binding_1"/>
    <property type="match status" value="1"/>
</dbReference>
<evidence type="ECO:0000256" key="13">
    <source>
        <dbReference type="ARBA" id="ARBA00023033"/>
    </source>
</evidence>
<dbReference type="Gene3D" id="3.40.50.360">
    <property type="match status" value="1"/>
</dbReference>
<dbReference type="PRINTS" id="PR00463">
    <property type="entry name" value="EP450I"/>
</dbReference>
<evidence type="ECO:0000256" key="11">
    <source>
        <dbReference type="ARBA" id="ARBA00023002"/>
    </source>
</evidence>
<evidence type="ECO:0000256" key="14">
    <source>
        <dbReference type="ARBA" id="ARBA00047827"/>
    </source>
</evidence>
<evidence type="ECO:0000256" key="5">
    <source>
        <dbReference type="ARBA" id="ARBA00022630"/>
    </source>
</evidence>
<evidence type="ECO:0000259" key="23">
    <source>
        <dbReference type="PROSITE" id="PS50902"/>
    </source>
</evidence>
<dbReference type="PIRSF" id="PIRSF000209">
    <property type="entry name" value="Bifunctional_P450_P450R"/>
    <property type="match status" value="1"/>
</dbReference>
<dbReference type="PANTHER" id="PTHR19384:SF127">
    <property type="entry name" value="BIFUNCTIONAL CYTOCHROME P450_NADPH--P450 REDUCTASE"/>
    <property type="match status" value="1"/>
</dbReference>
<keyword evidence="10 20" id="KW-0249">Electron transport</keyword>
<dbReference type="PROSITE" id="PS51384">
    <property type="entry name" value="FAD_FR"/>
    <property type="match status" value="1"/>
</dbReference>
<comment type="catalytic activity">
    <reaction evidence="17">
        <text>dodecan-1-ol + reduced [NADPH--hemoprotein reductase] + O2 = 1,4-dodecanediol + oxidized [NADPH--hemoprotein reductase] + H2O + H(+)</text>
        <dbReference type="Rhea" id="RHEA:76763"/>
        <dbReference type="Rhea" id="RHEA-COMP:11964"/>
        <dbReference type="Rhea" id="RHEA-COMP:11965"/>
        <dbReference type="ChEBI" id="CHEBI:15377"/>
        <dbReference type="ChEBI" id="CHEBI:15378"/>
        <dbReference type="ChEBI" id="CHEBI:15379"/>
        <dbReference type="ChEBI" id="CHEBI:28878"/>
        <dbReference type="ChEBI" id="CHEBI:57618"/>
        <dbReference type="ChEBI" id="CHEBI:58210"/>
        <dbReference type="ChEBI" id="CHEBI:195422"/>
    </reaction>
    <physiologicalReaction direction="left-to-right" evidence="17">
        <dbReference type="Rhea" id="RHEA:76764"/>
    </physiologicalReaction>
</comment>
<dbReference type="GO" id="GO:0070330">
    <property type="term" value="F:aromatase activity"/>
    <property type="evidence" value="ECO:0007669"/>
    <property type="project" value="UniProtKB-UniRule"/>
</dbReference>
<evidence type="ECO:0000256" key="12">
    <source>
        <dbReference type="ARBA" id="ARBA00023004"/>
    </source>
</evidence>
<comment type="catalytic activity">
    <reaction evidence="15 20">
        <text>2 oxidized [cytochrome P450] + NADPH = 2 reduced [cytochrome P450] + NADP(+) + H(+)</text>
        <dbReference type="Rhea" id="RHEA:24040"/>
        <dbReference type="Rhea" id="RHEA-COMP:14627"/>
        <dbReference type="Rhea" id="RHEA-COMP:14628"/>
        <dbReference type="ChEBI" id="CHEBI:15378"/>
        <dbReference type="ChEBI" id="CHEBI:55376"/>
        <dbReference type="ChEBI" id="CHEBI:57783"/>
        <dbReference type="ChEBI" id="CHEBI:58349"/>
        <dbReference type="ChEBI" id="CHEBI:60344"/>
        <dbReference type="EC" id="1.6.2.4"/>
    </reaction>
</comment>
<evidence type="ECO:0000256" key="16">
    <source>
        <dbReference type="ARBA" id="ARBA00050670"/>
    </source>
</evidence>
<dbReference type="AlphaFoldDB" id="A0A9W9IRH9"/>
<keyword evidence="8 20" id="KW-0274">FAD</keyword>
<dbReference type="CDD" id="cd06206">
    <property type="entry name" value="bifunctional_CYPOR"/>
    <property type="match status" value="1"/>
</dbReference>
<dbReference type="InterPro" id="IPR002401">
    <property type="entry name" value="Cyt_P450_E_grp-I"/>
</dbReference>
<comment type="catalytic activity">
    <reaction evidence="18">
        <text>dodecanoate + reduced [NADPH--hemoprotein reductase] + O2 = 5-hydroxydodecanoate + oxidized [NADPH--hemoprotein reductase] + H2O + H(+)</text>
        <dbReference type="Rhea" id="RHEA:76723"/>
        <dbReference type="Rhea" id="RHEA-COMP:11964"/>
        <dbReference type="Rhea" id="RHEA-COMP:11965"/>
        <dbReference type="ChEBI" id="CHEBI:15377"/>
        <dbReference type="ChEBI" id="CHEBI:15378"/>
        <dbReference type="ChEBI" id="CHEBI:15379"/>
        <dbReference type="ChEBI" id="CHEBI:18262"/>
        <dbReference type="ChEBI" id="CHEBI:57618"/>
        <dbReference type="ChEBI" id="CHEBI:58210"/>
        <dbReference type="ChEBI" id="CHEBI:195418"/>
    </reaction>
    <physiologicalReaction direction="left-to-right" evidence="18">
        <dbReference type="Rhea" id="RHEA:76724"/>
    </physiologicalReaction>
</comment>
<evidence type="ECO:0000256" key="22">
    <source>
        <dbReference type="SAM" id="MobiDB-lite"/>
    </source>
</evidence>
<dbReference type="GO" id="GO:0050660">
    <property type="term" value="F:flavin adenine dinucleotide binding"/>
    <property type="evidence" value="ECO:0007669"/>
    <property type="project" value="TreeGrafter"/>
</dbReference>
<dbReference type="GO" id="GO:0005506">
    <property type="term" value="F:iron ion binding"/>
    <property type="evidence" value="ECO:0007669"/>
    <property type="project" value="UniProtKB-UniRule"/>
</dbReference>
<dbReference type="OrthoDB" id="1470350at2759"/>
<dbReference type="PROSITE" id="PS00086">
    <property type="entry name" value="CYTOCHROME_P450"/>
    <property type="match status" value="1"/>
</dbReference>
<keyword evidence="5 20" id="KW-0285">Flavoprotein</keyword>
<dbReference type="PROSITE" id="PS50902">
    <property type="entry name" value="FLAVODOXIN_LIKE"/>
    <property type="match status" value="1"/>
</dbReference>